<evidence type="ECO:0000313" key="4">
    <source>
        <dbReference type="Proteomes" id="UP000014937"/>
    </source>
</evidence>
<name>R6WF51_9FIRM</name>
<evidence type="ECO:0000256" key="1">
    <source>
        <dbReference type="ARBA" id="ARBA00023125"/>
    </source>
</evidence>
<dbReference type="SMART" id="SM00530">
    <property type="entry name" value="HTH_XRE"/>
    <property type="match status" value="1"/>
</dbReference>
<dbReference type="CDD" id="cd00093">
    <property type="entry name" value="HTH_XRE"/>
    <property type="match status" value="1"/>
</dbReference>
<dbReference type="AlphaFoldDB" id="R6WF51"/>
<dbReference type="PROSITE" id="PS50943">
    <property type="entry name" value="HTH_CROC1"/>
    <property type="match status" value="1"/>
</dbReference>
<evidence type="ECO:0000259" key="2">
    <source>
        <dbReference type="PROSITE" id="PS50943"/>
    </source>
</evidence>
<dbReference type="Proteomes" id="UP000014937">
    <property type="component" value="Unassembled WGS sequence"/>
</dbReference>
<gene>
    <name evidence="3" type="ORF">BN587_01613</name>
</gene>
<keyword evidence="1 3" id="KW-0238">DNA-binding</keyword>
<dbReference type="InterPro" id="IPR050807">
    <property type="entry name" value="TransReg_Diox_bact_type"/>
</dbReference>
<dbReference type="InterPro" id="IPR001387">
    <property type="entry name" value="Cro/C1-type_HTH"/>
</dbReference>
<evidence type="ECO:0000313" key="3">
    <source>
        <dbReference type="EMBL" id="CDD09733.1"/>
    </source>
</evidence>
<dbReference type="SUPFAM" id="SSF47413">
    <property type="entry name" value="lambda repressor-like DNA-binding domains"/>
    <property type="match status" value="1"/>
</dbReference>
<dbReference type="InterPro" id="IPR010982">
    <property type="entry name" value="Lambda_DNA-bd_dom_sf"/>
</dbReference>
<accession>R6WF51</accession>
<reference evidence="3" key="1">
    <citation type="submission" date="2012-11" db="EMBL/GenBank/DDBJ databases">
        <title>Dependencies among metagenomic species, viruses, plasmids and units of genetic variation.</title>
        <authorList>
            <person name="Nielsen H.B."/>
            <person name="Almeida M."/>
            <person name="Juncker A.S."/>
            <person name="Rasmussen S."/>
            <person name="Li J."/>
            <person name="Sunagawa S."/>
            <person name="Plichta D."/>
            <person name="Gautier L."/>
            <person name="Le Chatelier E."/>
            <person name="Peletier E."/>
            <person name="Bonde I."/>
            <person name="Nielsen T."/>
            <person name="Manichanh C."/>
            <person name="Arumugam M."/>
            <person name="Batto J."/>
            <person name="Santos M.B.Q.D."/>
            <person name="Blom N."/>
            <person name="Borruel N."/>
            <person name="Burgdorf K.S."/>
            <person name="Boumezbeur F."/>
            <person name="Casellas F."/>
            <person name="Dore J."/>
            <person name="Guarner F."/>
            <person name="Hansen T."/>
            <person name="Hildebrand F."/>
            <person name="Kaas R.S."/>
            <person name="Kennedy S."/>
            <person name="Kristiansen K."/>
            <person name="Kultima J.R."/>
            <person name="Leonard P."/>
            <person name="Levenez F."/>
            <person name="Lund O."/>
            <person name="Moumen B."/>
            <person name="Le Paslier D."/>
            <person name="Pons N."/>
            <person name="Pedersen O."/>
            <person name="Prifti E."/>
            <person name="Qin J."/>
            <person name="Raes J."/>
            <person name="Tap J."/>
            <person name="Tims S."/>
            <person name="Ussery D.W."/>
            <person name="Yamada T."/>
            <person name="MetaHit consortium"/>
            <person name="Renault P."/>
            <person name="Sicheritz-Ponten T."/>
            <person name="Bork P."/>
            <person name="Wang J."/>
            <person name="Brunak S."/>
            <person name="Ehrlich S.D."/>
        </authorList>
    </citation>
    <scope>NUCLEOTIDE SEQUENCE [LARGE SCALE GENOMIC DNA]</scope>
</reference>
<dbReference type="EMBL" id="CBGL010000015">
    <property type="protein sequence ID" value="CDD09733.1"/>
    <property type="molecule type" value="Genomic_DNA"/>
</dbReference>
<dbReference type="PANTHER" id="PTHR46797:SF1">
    <property type="entry name" value="METHYLPHOSPHONATE SYNTHASE"/>
    <property type="match status" value="1"/>
</dbReference>
<dbReference type="RefSeq" id="WP_021720653.1">
    <property type="nucleotide sequence ID" value="NZ_FR892810.1"/>
</dbReference>
<feature type="domain" description="HTH cro/C1-type" evidence="2">
    <location>
        <begin position="13"/>
        <end position="69"/>
    </location>
</feature>
<dbReference type="Pfam" id="PF01381">
    <property type="entry name" value="HTH_3"/>
    <property type="match status" value="1"/>
</dbReference>
<protein>
    <submittedName>
        <fullName evidence="3">DNA-binding helix-turn-helix protein</fullName>
    </submittedName>
</protein>
<dbReference type="HOGENOM" id="CLU_066192_29_2_9"/>
<sequence length="76" mass="8510">MFASRYKKIGAKIVFYRKLKSMTQEKLAEEVGITPQYLSRIENGGYTKSVSLSTLMKIAEKLGITMSELMDGVENG</sequence>
<dbReference type="PANTHER" id="PTHR46797">
    <property type="entry name" value="HTH-TYPE TRANSCRIPTIONAL REGULATOR"/>
    <property type="match status" value="1"/>
</dbReference>
<proteinExistence type="predicted"/>
<organism evidence="3 4">
    <name type="scientific">Phascolarctobacterium succinatutens CAG:287</name>
    <dbReference type="NCBI Taxonomy" id="1263101"/>
    <lineage>
        <taxon>Bacteria</taxon>
        <taxon>Bacillati</taxon>
        <taxon>Bacillota</taxon>
        <taxon>Negativicutes</taxon>
        <taxon>Acidaminococcales</taxon>
        <taxon>Acidaminococcaceae</taxon>
        <taxon>Phascolarctobacterium</taxon>
    </lineage>
</organism>
<dbReference type="GO" id="GO:0003700">
    <property type="term" value="F:DNA-binding transcription factor activity"/>
    <property type="evidence" value="ECO:0007669"/>
    <property type="project" value="TreeGrafter"/>
</dbReference>
<dbReference type="Gene3D" id="1.10.260.40">
    <property type="entry name" value="lambda repressor-like DNA-binding domains"/>
    <property type="match status" value="1"/>
</dbReference>
<comment type="caution">
    <text evidence="3">The sequence shown here is derived from an EMBL/GenBank/DDBJ whole genome shotgun (WGS) entry which is preliminary data.</text>
</comment>
<dbReference type="GO" id="GO:0005829">
    <property type="term" value="C:cytosol"/>
    <property type="evidence" value="ECO:0007669"/>
    <property type="project" value="TreeGrafter"/>
</dbReference>
<dbReference type="GO" id="GO:0003677">
    <property type="term" value="F:DNA binding"/>
    <property type="evidence" value="ECO:0007669"/>
    <property type="project" value="UniProtKB-KW"/>
</dbReference>